<comment type="caution">
    <text evidence="1">The sequence shown here is derived from an EMBL/GenBank/DDBJ whole genome shotgun (WGS) entry which is preliminary data.</text>
</comment>
<dbReference type="Proteomes" id="UP001214576">
    <property type="component" value="Unassembled WGS sequence"/>
</dbReference>
<dbReference type="AlphaFoldDB" id="A0AAD4U4G2"/>
<name>A0AAD4U4G2_OVIAM</name>
<proteinExistence type="predicted"/>
<protein>
    <submittedName>
        <fullName evidence="1">Uncharacterized protein</fullName>
    </submittedName>
</protein>
<evidence type="ECO:0000313" key="1">
    <source>
        <dbReference type="EMBL" id="KAI4537664.1"/>
    </source>
</evidence>
<gene>
    <name evidence="1" type="ORF">MG293_012527</name>
</gene>
<dbReference type="EMBL" id="JAKZEL010000014">
    <property type="protein sequence ID" value="KAI4537664.1"/>
    <property type="molecule type" value="Genomic_DNA"/>
</dbReference>
<keyword evidence="2" id="KW-1185">Reference proteome</keyword>
<sequence>MRDNVGLGSEALSYDSTLPLHCPCELGDSQNWVTRSFETSDSFRYKVILRVLQLSRLVTLEGQSSRCDLRESVQHDPSDSGLKDLEETTSRHTPILAIGSEVCCDKHLQRMTNLSSDKQENQGQCSEECLKHEKPGIYLHELKHFRLGLRT</sequence>
<organism evidence="1 2">
    <name type="scientific">Ovis ammon polii</name>
    <dbReference type="NCBI Taxonomy" id="230172"/>
    <lineage>
        <taxon>Eukaryota</taxon>
        <taxon>Metazoa</taxon>
        <taxon>Chordata</taxon>
        <taxon>Craniata</taxon>
        <taxon>Vertebrata</taxon>
        <taxon>Euteleostomi</taxon>
        <taxon>Mammalia</taxon>
        <taxon>Eutheria</taxon>
        <taxon>Laurasiatheria</taxon>
        <taxon>Artiodactyla</taxon>
        <taxon>Ruminantia</taxon>
        <taxon>Pecora</taxon>
        <taxon>Bovidae</taxon>
        <taxon>Caprinae</taxon>
        <taxon>Ovis</taxon>
    </lineage>
</organism>
<evidence type="ECO:0000313" key="2">
    <source>
        <dbReference type="Proteomes" id="UP001214576"/>
    </source>
</evidence>
<reference evidence="1" key="1">
    <citation type="submission" date="2022-03" db="EMBL/GenBank/DDBJ databases">
        <title>Genomic analyses of argali, domestic sheep and their hybrids provide insights into chromosomal evolution, heterosis and genetic basis of agronomic traits.</title>
        <authorList>
            <person name="Li M."/>
        </authorList>
    </citation>
    <scope>NUCLEOTIDE SEQUENCE</scope>
    <source>
        <strain evidence="1">CAU-MHL-2022a</strain>
        <tissue evidence="1">Skin</tissue>
    </source>
</reference>
<accession>A0AAD4U4G2</accession>